<protein>
    <submittedName>
        <fullName evidence="1">Phage head-tail connector protein</fullName>
    </submittedName>
</protein>
<dbReference type="InterPro" id="IPR021146">
    <property type="entry name" value="Phage_gp6-like_head-tail"/>
</dbReference>
<organism evidence="1 2">
    <name type="scientific">Candidatus Pullichristensenella excrementigallinarum</name>
    <dbReference type="NCBI Taxonomy" id="2840907"/>
    <lineage>
        <taxon>Bacteria</taxon>
        <taxon>Bacillati</taxon>
        <taxon>Bacillota</taxon>
        <taxon>Clostridia</taxon>
        <taxon>Candidatus Pullichristensenella</taxon>
    </lineage>
</organism>
<dbReference type="InterPro" id="IPR053746">
    <property type="entry name" value="Viral_HT_Connector_Assembly"/>
</dbReference>
<comment type="caution">
    <text evidence="1">The sequence shown here is derived from an EMBL/GenBank/DDBJ whole genome shotgun (WGS) entry which is preliminary data.</text>
</comment>
<reference evidence="1" key="1">
    <citation type="submission" date="2020-10" db="EMBL/GenBank/DDBJ databases">
        <authorList>
            <person name="Gilroy R."/>
        </authorList>
    </citation>
    <scope>NUCLEOTIDE SEQUENCE</scope>
    <source>
        <strain evidence="1">ChiHcec3-11533</strain>
    </source>
</reference>
<sequence length="98" mass="11452">MEELLARLKRRLPDWKDEELLQDLLEDAKAFILAYTSRDEMPEALENVQVAIATILFNRMGMEGEIRHGEGSADRTVEAIPEDIRRQLNPYRRVRTVQ</sequence>
<proteinExistence type="predicted"/>
<dbReference type="Gene3D" id="1.10.246.150">
    <property type="match status" value="1"/>
</dbReference>
<reference evidence="1" key="2">
    <citation type="journal article" date="2021" name="PeerJ">
        <title>Extensive microbial diversity within the chicken gut microbiome revealed by metagenomics and culture.</title>
        <authorList>
            <person name="Gilroy R."/>
            <person name="Ravi A."/>
            <person name="Getino M."/>
            <person name="Pursley I."/>
            <person name="Horton D.L."/>
            <person name="Alikhan N.F."/>
            <person name="Baker D."/>
            <person name="Gharbi K."/>
            <person name="Hall N."/>
            <person name="Watson M."/>
            <person name="Adriaenssens E.M."/>
            <person name="Foster-Nyarko E."/>
            <person name="Jarju S."/>
            <person name="Secka A."/>
            <person name="Antonio M."/>
            <person name="Oren A."/>
            <person name="Chaudhuri R.R."/>
            <person name="La Ragione R."/>
            <person name="Hildebrand F."/>
            <person name="Pallen M.J."/>
        </authorList>
    </citation>
    <scope>NUCLEOTIDE SEQUENCE</scope>
    <source>
        <strain evidence="1">ChiHcec3-11533</strain>
    </source>
</reference>
<gene>
    <name evidence="1" type="ORF">IAB02_01750</name>
</gene>
<evidence type="ECO:0000313" key="2">
    <source>
        <dbReference type="Proteomes" id="UP000824072"/>
    </source>
</evidence>
<dbReference type="AlphaFoldDB" id="A0A9D1LB60"/>
<accession>A0A9D1LB60</accession>
<evidence type="ECO:0000313" key="1">
    <source>
        <dbReference type="EMBL" id="HIU33264.1"/>
    </source>
</evidence>
<dbReference type="Proteomes" id="UP000824072">
    <property type="component" value="Unassembled WGS sequence"/>
</dbReference>
<dbReference type="EMBL" id="DVMU01000038">
    <property type="protein sequence ID" value="HIU33264.1"/>
    <property type="molecule type" value="Genomic_DNA"/>
</dbReference>
<dbReference type="Pfam" id="PF05135">
    <property type="entry name" value="Phage_connect_1"/>
    <property type="match status" value="1"/>
</dbReference>
<name>A0A9D1LB60_9FIRM</name>